<gene>
    <name evidence="4" type="ORF">D0469_16070</name>
</gene>
<organism evidence="4 5">
    <name type="scientific">Peribacillus saganii</name>
    <dbReference type="NCBI Taxonomy" id="2303992"/>
    <lineage>
        <taxon>Bacteria</taxon>
        <taxon>Bacillati</taxon>
        <taxon>Bacillota</taxon>
        <taxon>Bacilli</taxon>
        <taxon>Bacillales</taxon>
        <taxon>Bacillaceae</taxon>
        <taxon>Peribacillus</taxon>
    </lineage>
</organism>
<reference evidence="4 5" key="1">
    <citation type="submission" date="2018-08" db="EMBL/GenBank/DDBJ databases">
        <title>Bacillus chawlae sp. nov., Bacillus glennii sp. nov., and Bacillus saganii sp. nov. Isolated from the Vehicle Assembly Building at Kennedy Space Center where the Viking Spacecraft were Assembled.</title>
        <authorList>
            <person name="Seuylemezian A."/>
            <person name="Vaishampayan P."/>
        </authorList>
    </citation>
    <scope>NUCLEOTIDE SEQUENCE [LARGE SCALE GENOMIC DNA]</scope>
    <source>
        <strain evidence="4 5">V47-23a</strain>
    </source>
</reference>
<evidence type="ECO:0000256" key="2">
    <source>
        <dbReference type="PIRSR" id="PIRSR000390-2"/>
    </source>
</evidence>
<dbReference type="InterPro" id="IPR015424">
    <property type="entry name" value="PyrdxlP-dep_Trfase"/>
</dbReference>
<evidence type="ECO:0000256" key="3">
    <source>
        <dbReference type="RuleBase" id="RU004508"/>
    </source>
</evidence>
<feature type="active site" description="Proton acceptor" evidence="1">
    <location>
        <position position="182"/>
    </location>
</feature>
<evidence type="ECO:0000256" key="1">
    <source>
        <dbReference type="PIRSR" id="PIRSR000390-1"/>
    </source>
</evidence>
<evidence type="ECO:0000313" key="5">
    <source>
        <dbReference type="Proteomes" id="UP000264541"/>
    </source>
</evidence>
<dbReference type="NCBIfam" id="TIGR02379">
    <property type="entry name" value="ECA_wecE"/>
    <property type="match status" value="1"/>
</dbReference>
<sequence length="392" mass="44680">MIPFNVPPFVGKELVYLKEAISSNKKISGDGIFTKKCNLWFENYFNTPKSLLTTSCTHALEMAAILIDIQPGDEVIAPSYTFVSTVNAFVLRGAKIVFVDVRPDTMNIDETLIEDAITDKTKAIVPVHYAGVACEMDTIMEIANRHNLYVIEDAAQGVMATYKGKALGTIGDLGCFSFHETKNYSMGEGGALLIQNEKFMERAEIIREKGTNRSRFIRGQVDKYTWVDIGSSYLPSELNAAFLFAQLEEAHKINDDRLYSWQAYYNGFKELETQGLIELPVVPKDCKHNAHMFYIKCHDIEERSELIEYLKENKVQTVFHYIPLHTADAGLKYGKFLGEDKHTTSESERLLRLPMYYGLDPESVHKVISHIKQFFESKYEELKSNNKKVYLL</sequence>
<comment type="similarity">
    <text evidence="3">Belongs to the DegT/DnrJ/EryC1 family.</text>
</comment>
<dbReference type="InterPro" id="IPR000653">
    <property type="entry name" value="DegT/StrS_aminotransferase"/>
</dbReference>
<dbReference type="EMBL" id="QVTE01000046">
    <property type="protein sequence ID" value="RFU67131.1"/>
    <property type="molecule type" value="Genomic_DNA"/>
</dbReference>
<protein>
    <submittedName>
        <fullName evidence="4">dTDP-4-amino-4,6-dideoxygalactose transaminase</fullName>
        <ecNumber evidence="4">2.6.1.59</ecNumber>
    </submittedName>
</protein>
<dbReference type="GO" id="GO:0030170">
    <property type="term" value="F:pyridoxal phosphate binding"/>
    <property type="evidence" value="ECO:0007669"/>
    <property type="project" value="TreeGrafter"/>
</dbReference>
<comment type="caution">
    <text evidence="4">The sequence shown here is derived from an EMBL/GenBank/DDBJ whole genome shotgun (WGS) entry which is preliminary data.</text>
</comment>
<name>A0A372LLA1_9BACI</name>
<dbReference type="OrthoDB" id="9810913at2"/>
<keyword evidence="2 3" id="KW-0663">Pyridoxal phosphate</keyword>
<proteinExistence type="inferred from homology"/>
<dbReference type="GO" id="GO:0000271">
    <property type="term" value="P:polysaccharide biosynthetic process"/>
    <property type="evidence" value="ECO:0007669"/>
    <property type="project" value="TreeGrafter"/>
</dbReference>
<dbReference type="FunFam" id="3.40.640.10:FF:000037">
    <property type="entry name" value="dTDP-4-amino-4,6-dideoxygalactose transaminase"/>
    <property type="match status" value="1"/>
</dbReference>
<dbReference type="RefSeq" id="WP_117327738.1">
    <property type="nucleotide sequence ID" value="NZ_QVTE01000046.1"/>
</dbReference>
<dbReference type="PANTHER" id="PTHR30244">
    <property type="entry name" value="TRANSAMINASE"/>
    <property type="match status" value="1"/>
</dbReference>
<dbReference type="GO" id="GO:0019180">
    <property type="term" value="F:dTDP-4-amino-4,6-dideoxygalactose transaminase activity"/>
    <property type="evidence" value="ECO:0007669"/>
    <property type="project" value="UniProtKB-EC"/>
</dbReference>
<feature type="modified residue" description="N6-(pyridoxal phosphate)lysine" evidence="2">
    <location>
        <position position="182"/>
    </location>
</feature>
<dbReference type="Proteomes" id="UP000264541">
    <property type="component" value="Unassembled WGS sequence"/>
</dbReference>
<dbReference type="InterPro" id="IPR015421">
    <property type="entry name" value="PyrdxlP-dep_Trfase_major"/>
</dbReference>
<dbReference type="CDD" id="cd00616">
    <property type="entry name" value="AHBA_syn"/>
    <property type="match status" value="1"/>
</dbReference>
<keyword evidence="4" id="KW-0032">Aminotransferase</keyword>
<dbReference type="InterPro" id="IPR012749">
    <property type="entry name" value="WecE-like"/>
</dbReference>
<dbReference type="SUPFAM" id="SSF53383">
    <property type="entry name" value="PLP-dependent transferases"/>
    <property type="match status" value="1"/>
</dbReference>
<dbReference type="PIRSF" id="PIRSF000390">
    <property type="entry name" value="PLP_StrS"/>
    <property type="match status" value="1"/>
</dbReference>
<dbReference type="EC" id="2.6.1.59" evidence="4"/>
<evidence type="ECO:0000313" key="4">
    <source>
        <dbReference type="EMBL" id="RFU67131.1"/>
    </source>
</evidence>
<keyword evidence="5" id="KW-1185">Reference proteome</keyword>
<keyword evidence="4" id="KW-0808">Transferase</keyword>
<dbReference type="AlphaFoldDB" id="A0A372LLA1"/>
<dbReference type="Pfam" id="PF01041">
    <property type="entry name" value="DegT_DnrJ_EryC1"/>
    <property type="match status" value="1"/>
</dbReference>
<dbReference type="PANTHER" id="PTHR30244:SF34">
    <property type="entry name" value="DTDP-4-AMINO-4,6-DIDEOXYGALACTOSE TRANSAMINASE"/>
    <property type="match status" value="1"/>
</dbReference>
<dbReference type="Gene3D" id="3.40.640.10">
    <property type="entry name" value="Type I PLP-dependent aspartate aminotransferase-like (Major domain)"/>
    <property type="match status" value="1"/>
</dbReference>
<dbReference type="NCBIfam" id="NF008687">
    <property type="entry name" value="PRK11706.1"/>
    <property type="match status" value="1"/>
</dbReference>
<accession>A0A372LLA1</accession>